<evidence type="ECO:0000313" key="1">
    <source>
        <dbReference type="EMBL" id="CAK9329518.1"/>
    </source>
</evidence>
<accession>A0ABP0Z9S1</accession>
<organism evidence="1 2">
    <name type="scientific">Citrullus colocynthis</name>
    <name type="common">colocynth</name>
    <dbReference type="NCBI Taxonomy" id="252529"/>
    <lineage>
        <taxon>Eukaryota</taxon>
        <taxon>Viridiplantae</taxon>
        <taxon>Streptophyta</taxon>
        <taxon>Embryophyta</taxon>
        <taxon>Tracheophyta</taxon>
        <taxon>Spermatophyta</taxon>
        <taxon>Magnoliopsida</taxon>
        <taxon>eudicotyledons</taxon>
        <taxon>Gunneridae</taxon>
        <taxon>Pentapetalae</taxon>
        <taxon>rosids</taxon>
        <taxon>fabids</taxon>
        <taxon>Cucurbitales</taxon>
        <taxon>Cucurbitaceae</taxon>
        <taxon>Benincaseae</taxon>
        <taxon>Citrullus</taxon>
    </lineage>
</organism>
<dbReference type="EMBL" id="OZ021743">
    <property type="protein sequence ID" value="CAK9329518.1"/>
    <property type="molecule type" value="Genomic_DNA"/>
</dbReference>
<gene>
    <name evidence="1" type="ORF">CITCOLO1_LOCUS21987</name>
</gene>
<protein>
    <submittedName>
        <fullName evidence="1">Uncharacterized protein</fullName>
    </submittedName>
</protein>
<reference evidence="1 2" key="1">
    <citation type="submission" date="2024-03" db="EMBL/GenBank/DDBJ databases">
        <authorList>
            <person name="Gkanogiannis A."/>
            <person name="Becerra Lopez-Lavalle L."/>
        </authorList>
    </citation>
    <scope>NUCLEOTIDE SEQUENCE [LARGE SCALE GENOMIC DNA]</scope>
</reference>
<evidence type="ECO:0000313" key="2">
    <source>
        <dbReference type="Proteomes" id="UP001642487"/>
    </source>
</evidence>
<keyword evidence="2" id="KW-1185">Reference proteome</keyword>
<dbReference type="Proteomes" id="UP001642487">
    <property type="component" value="Chromosome 9"/>
</dbReference>
<name>A0ABP0Z9S1_9ROSI</name>
<proteinExistence type="predicted"/>
<sequence length="112" mass="12370">MLSHIGETVFVGRVCRCRSSRVAHGLPKSSSEPCFVGRAHQAEDNARWVLLQLVEVEHGTKFLPRTSFLQLLSSIISNSSAESIVRSRAMVISGRLLSKENICSLVDESCKK</sequence>